<evidence type="ECO:0008006" key="3">
    <source>
        <dbReference type="Google" id="ProtNLM"/>
    </source>
</evidence>
<comment type="caution">
    <text evidence="1">The sequence shown here is derived from an EMBL/GenBank/DDBJ whole genome shotgun (WGS) entry which is preliminary data.</text>
</comment>
<sequence>MSSKERHGSRTRDTHAKNRSAELMRVATASLRSNWLPDVFASVFDVIALNGRGMRFHEVPREHSQALAEFLQLHVGELRRCQNRRLGSMSASFKTFLRRALARYADELSDDSGREVMFALNAIDRVFWGVSPGARGADLWPYLGMYRALLREQRPLLRGVSGHLLPRVGRAAQPARSERDFFSSLCRMQAHDGCGIEYLLCDRLGPTGAAPLAPGRRSMRVGVVAAVQHPSELSWTVDKRRQVYSVALKPEAEAAVIRRTLAGLQWLAAEGAEIVLLPELVASTALDERVREWLLACKSSKPRLVITGTYLKSVPGRRQARNRAHAVDGDGLELWYQDKMHQYNFTADHQRDGGCILADEALVEDIDVSDRSLVIVDSPLGERIAIQICEDFARTVPQKQLLVEAGVNVLLVPVMAAAKKHPPAIKTEWLKRCALDFADEVRALSLVSNSGALLCPEGRPREVSDYVCAVDSYKTKTYNSAKPFPGLTEIDAILLQVEL</sequence>
<protein>
    <recommendedName>
        <fullName evidence="3">CN hydrolase domain-containing protein</fullName>
    </recommendedName>
</protein>
<gene>
    <name evidence="1" type="ORF">ACFPN2_15725</name>
</gene>
<dbReference type="EMBL" id="JBHSDU010000003">
    <property type="protein sequence ID" value="MFC4310540.1"/>
    <property type="molecule type" value="Genomic_DNA"/>
</dbReference>
<evidence type="ECO:0000313" key="1">
    <source>
        <dbReference type="EMBL" id="MFC4310540.1"/>
    </source>
</evidence>
<accession>A0ABV8ST46</accession>
<dbReference type="Proteomes" id="UP001595904">
    <property type="component" value="Unassembled WGS sequence"/>
</dbReference>
<dbReference type="SUPFAM" id="SSF56317">
    <property type="entry name" value="Carbon-nitrogen hydrolase"/>
    <property type="match status" value="1"/>
</dbReference>
<dbReference type="RefSeq" id="WP_380598110.1">
    <property type="nucleotide sequence ID" value="NZ_JBHSDU010000003.1"/>
</dbReference>
<name>A0ABV8ST46_9GAMM</name>
<reference evidence="2" key="1">
    <citation type="journal article" date="2019" name="Int. J. Syst. Evol. Microbiol.">
        <title>The Global Catalogue of Microorganisms (GCM) 10K type strain sequencing project: providing services to taxonomists for standard genome sequencing and annotation.</title>
        <authorList>
            <consortium name="The Broad Institute Genomics Platform"/>
            <consortium name="The Broad Institute Genome Sequencing Center for Infectious Disease"/>
            <person name="Wu L."/>
            <person name="Ma J."/>
        </authorList>
    </citation>
    <scope>NUCLEOTIDE SEQUENCE [LARGE SCALE GENOMIC DNA]</scope>
    <source>
        <strain evidence="2">CGMCC 1.10759</strain>
    </source>
</reference>
<evidence type="ECO:0000313" key="2">
    <source>
        <dbReference type="Proteomes" id="UP001595904"/>
    </source>
</evidence>
<organism evidence="1 2">
    <name type="scientific">Steroidobacter flavus</name>
    <dbReference type="NCBI Taxonomy" id="1842136"/>
    <lineage>
        <taxon>Bacteria</taxon>
        <taxon>Pseudomonadati</taxon>
        <taxon>Pseudomonadota</taxon>
        <taxon>Gammaproteobacteria</taxon>
        <taxon>Steroidobacterales</taxon>
        <taxon>Steroidobacteraceae</taxon>
        <taxon>Steroidobacter</taxon>
    </lineage>
</organism>
<dbReference type="InterPro" id="IPR036526">
    <property type="entry name" value="C-N_Hydrolase_sf"/>
</dbReference>
<dbReference type="Gene3D" id="3.60.110.10">
    <property type="entry name" value="Carbon-nitrogen hydrolase"/>
    <property type="match status" value="1"/>
</dbReference>
<keyword evidence="2" id="KW-1185">Reference proteome</keyword>
<proteinExistence type="predicted"/>